<reference evidence="12 13" key="1">
    <citation type="journal article" date="2014" name="Front. Genet.">
        <title>Genome and metabolic network of "Candidatus Phaeomarinobacter ectocarpi" Ec32, a new candidate genus of Alphaproteobacteria frequently associated with brown algae.</title>
        <authorList>
            <person name="Dittami S.M."/>
            <person name="Barbeyron T."/>
            <person name="Boyen C."/>
            <person name="Cambefort J."/>
            <person name="Collet G."/>
            <person name="Delage L."/>
            <person name="Gobet A."/>
            <person name="Groisillier A."/>
            <person name="Leblanc C."/>
            <person name="Michel G."/>
            <person name="Scornet D."/>
            <person name="Siegel A."/>
            <person name="Tapia J.E."/>
            <person name="Tonon T."/>
        </authorList>
    </citation>
    <scope>NUCLEOTIDE SEQUENCE [LARGE SCALE GENOMIC DNA]</scope>
    <source>
        <strain evidence="12 13">Ec32</strain>
    </source>
</reference>
<dbReference type="InterPro" id="IPR011923">
    <property type="entry name" value="RodA/MrdB"/>
</dbReference>
<dbReference type="UniPathway" id="UPA00219"/>
<evidence type="ECO:0000256" key="11">
    <source>
        <dbReference type="HAMAP-Rule" id="MF_02079"/>
    </source>
</evidence>
<feature type="transmembrane region" description="Helical" evidence="11">
    <location>
        <begin position="281"/>
        <end position="305"/>
    </location>
</feature>
<dbReference type="GO" id="GO:0051301">
    <property type="term" value="P:cell division"/>
    <property type="evidence" value="ECO:0007669"/>
    <property type="project" value="InterPro"/>
</dbReference>
<evidence type="ECO:0000256" key="8">
    <source>
        <dbReference type="ARBA" id="ARBA00022989"/>
    </source>
</evidence>
<proteinExistence type="inferred from homology"/>
<evidence type="ECO:0000256" key="5">
    <source>
        <dbReference type="ARBA" id="ARBA00022692"/>
    </source>
</evidence>
<feature type="transmembrane region" description="Helical" evidence="11">
    <location>
        <begin position="169"/>
        <end position="187"/>
    </location>
</feature>
<feature type="transmembrane region" description="Helical" evidence="11">
    <location>
        <begin position="345"/>
        <end position="368"/>
    </location>
</feature>
<dbReference type="PANTHER" id="PTHR30474">
    <property type="entry name" value="CELL CYCLE PROTEIN"/>
    <property type="match status" value="1"/>
</dbReference>
<keyword evidence="7 11" id="KW-0573">Peptidoglycan synthesis</keyword>
<comment type="subcellular location">
    <subcellularLocation>
        <location evidence="11">Cell inner membrane</location>
        <topology evidence="11">Multi-pass membrane protein</topology>
    </subcellularLocation>
    <subcellularLocation>
        <location evidence="1">Membrane</location>
        <topology evidence="1">Multi-pass membrane protein</topology>
    </subcellularLocation>
</comment>
<feature type="transmembrane region" description="Helical" evidence="11">
    <location>
        <begin position="21"/>
        <end position="44"/>
    </location>
</feature>
<dbReference type="GO" id="GO:0008360">
    <property type="term" value="P:regulation of cell shape"/>
    <property type="evidence" value="ECO:0007669"/>
    <property type="project" value="UniProtKB-KW"/>
</dbReference>
<keyword evidence="9 11" id="KW-0472">Membrane</keyword>
<dbReference type="GO" id="GO:0008955">
    <property type="term" value="F:peptidoglycan glycosyltransferase activity"/>
    <property type="evidence" value="ECO:0007669"/>
    <property type="project" value="UniProtKB-UniRule"/>
</dbReference>
<evidence type="ECO:0000256" key="3">
    <source>
        <dbReference type="ARBA" id="ARBA00022676"/>
    </source>
</evidence>
<evidence type="ECO:0000313" key="13">
    <source>
        <dbReference type="Proteomes" id="UP000032160"/>
    </source>
</evidence>
<evidence type="ECO:0000256" key="4">
    <source>
        <dbReference type="ARBA" id="ARBA00022679"/>
    </source>
</evidence>
<keyword evidence="8 11" id="KW-1133">Transmembrane helix</keyword>
<feature type="transmembrane region" description="Helical" evidence="11">
    <location>
        <begin position="146"/>
        <end position="163"/>
    </location>
</feature>
<dbReference type="InterPro" id="IPR018365">
    <property type="entry name" value="Cell_cycle_FtsW-rel_CS"/>
</dbReference>
<dbReference type="NCBIfam" id="TIGR02210">
    <property type="entry name" value="rodA_shape"/>
    <property type="match status" value="1"/>
</dbReference>
<keyword evidence="10 11" id="KW-0961">Cell wall biogenesis/degradation</keyword>
<keyword evidence="2 11" id="KW-1003">Cell membrane</keyword>
<dbReference type="Proteomes" id="UP000032160">
    <property type="component" value="Chromosome I"/>
</dbReference>
<comment type="function">
    <text evidence="11">Peptidoglycan polymerase that is essential for cell wall elongation.</text>
</comment>
<dbReference type="STRING" id="1458461.BN1012_Phect409"/>
<evidence type="ECO:0000256" key="7">
    <source>
        <dbReference type="ARBA" id="ARBA00022984"/>
    </source>
</evidence>
<keyword evidence="11" id="KW-0997">Cell inner membrane</keyword>
<dbReference type="AlphaFoldDB" id="X5M6H6"/>
<sequence>MVMEAISRSGRMSLVDKLYEINWVFMLLITAIAAVGFAMLYSAADGSFDPWASRQMIRFAMGMAILLVFALIDPRIWLQLAYPAYAFALLLLIAVEVAGTTGMGATRWINLGFIQLQPSELMKITLALALARYYHVLEQDRVSHPLYLLPALAFIALPVALVLRQPDLGTALLLSVVGISIIFMAGLSWRYIIAAGAAALAAIPIVWEFLHPYQKERVFTFLDPSRDPLGAGYHTTQAKIALGSGSVWGKGFMEGTQSHLNFLPEKQTDFIFVMLSEEMGLMGGLALMGLYAAVLGFALTVAIGIRHQFGRLLVAALAVNFFLYVFINVAMVMGLIPIVGVPLPLVSYGGSAMLVILAGFGLLMSIYVHRGEELPRGGGII</sequence>
<dbReference type="Pfam" id="PF01098">
    <property type="entry name" value="FTSW_RODA_SPOVE"/>
    <property type="match status" value="1"/>
</dbReference>
<keyword evidence="4 11" id="KW-0808">Transferase</keyword>
<gene>
    <name evidence="11" type="primary">mrdB</name>
    <name evidence="11" type="synonym">rodA</name>
    <name evidence="12" type="ORF">BN1012_Phect409</name>
</gene>
<dbReference type="EMBL" id="HG966617">
    <property type="protein sequence ID" value="CDO58623.1"/>
    <property type="molecule type" value="Genomic_DNA"/>
</dbReference>
<evidence type="ECO:0000256" key="2">
    <source>
        <dbReference type="ARBA" id="ARBA00022475"/>
    </source>
</evidence>
<dbReference type="EC" id="2.4.99.28" evidence="11"/>
<dbReference type="RefSeq" id="WP_043949524.1">
    <property type="nucleotide sequence ID" value="NZ_HG966617.1"/>
</dbReference>
<dbReference type="InterPro" id="IPR001182">
    <property type="entry name" value="FtsW/RodA"/>
</dbReference>
<dbReference type="PATRIC" id="fig|1458461.3.peg.408"/>
<dbReference type="PROSITE" id="PS00428">
    <property type="entry name" value="FTSW_RODA_SPOVE"/>
    <property type="match status" value="1"/>
</dbReference>
<comment type="catalytic activity">
    <reaction evidence="11">
        <text>[GlcNAc-(1-&gt;4)-Mur2Ac(oyl-L-Ala-gamma-D-Glu-L-Lys-D-Ala-D-Ala)](n)-di-trans,octa-cis-undecaprenyl diphosphate + beta-D-GlcNAc-(1-&gt;4)-Mur2Ac(oyl-L-Ala-gamma-D-Glu-L-Lys-D-Ala-D-Ala)-di-trans,octa-cis-undecaprenyl diphosphate = [GlcNAc-(1-&gt;4)-Mur2Ac(oyl-L-Ala-gamma-D-Glu-L-Lys-D-Ala-D-Ala)](n+1)-di-trans,octa-cis-undecaprenyl diphosphate + di-trans,octa-cis-undecaprenyl diphosphate + H(+)</text>
        <dbReference type="Rhea" id="RHEA:23708"/>
        <dbReference type="Rhea" id="RHEA-COMP:9602"/>
        <dbReference type="Rhea" id="RHEA-COMP:9603"/>
        <dbReference type="ChEBI" id="CHEBI:15378"/>
        <dbReference type="ChEBI" id="CHEBI:58405"/>
        <dbReference type="ChEBI" id="CHEBI:60033"/>
        <dbReference type="ChEBI" id="CHEBI:78435"/>
        <dbReference type="EC" id="2.4.99.28"/>
    </reaction>
</comment>
<dbReference type="GO" id="GO:0032153">
    <property type="term" value="C:cell division site"/>
    <property type="evidence" value="ECO:0007669"/>
    <property type="project" value="TreeGrafter"/>
</dbReference>
<dbReference type="GO" id="GO:0005886">
    <property type="term" value="C:plasma membrane"/>
    <property type="evidence" value="ECO:0007669"/>
    <property type="project" value="UniProtKB-SubCell"/>
</dbReference>
<keyword evidence="5 11" id="KW-0812">Transmembrane</keyword>
<evidence type="ECO:0000313" key="12">
    <source>
        <dbReference type="EMBL" id="CDO58623.1"/>
    </source>
</evidence>
<evidence type="ECO:0000256" key="6">
    <source>
        <dbReference type="ARBA" id="ARBA00022960"/>
    </source>
</evidence>
<comment type="pathway">
    <text evidence="11">Cell wall biogenesis; peptidoglycan biosynthesis.</text>
</comment>
<keyword evidence="3 11" id="KW-0328">Glycosyltransferase</keyword>
<dbReference type="KEGG" id="pect:BN1012_Phect409"/>
<name>X5M6H6_9HYPH</name>
<feature type="transmembrane region" description="Helical" evidence="11">
    <location>
        <begin position="312"/>
        <end position="339"/>
    </location>
</feature>
<dbReference type="PANTHER" id="PTHR30474:SF1">
    <property type="entry name" value="PEPTIDOGLYCAN GLYCOSYLTRANSFERASE MRDB"/>
    <property type="match status" value="1"/>
</dbReference>
<accession>X5M6H6</accession>
<organism evidence="12 13">
    <name type="scientific">Candidatus Phaeomarinibacter ectocarpi</name>
    <dbReference type="NCBI Taxonomy" id="1458461"/>
    <lineage>
        <taxon>Bacteria</taxon>
        <taxon>Pseudomonadati</taxon>
        <taxon>Pseudomonadota</taxon>
        <taxon>Alphaproteobacteria</taxon>
        <taxon>Hyphomicrobiales</taxon>
        <taxon>Parvibaculaceae</taxon>
        <taxon>Candidatus Phaeomarinibacter</taxon>
    </lineage>
</organism>
<keyword evidence="6 11" id="KW-0133">Cell shape</keyword>
<evidence type="ECO:0000256" key="9">
    <source>
        <dbReference type="ARBA" id="ARBA00023136"/>
    </source>
</evidence>
<protein>
    <recommendedName>
        <fullName evidence="11">Peptidoglycan glycosyltransferase MrdB</fullName>
        <shortName evidence="11">PGT</shortName>
        <ecNumber evidence="11">2.4.99.28</ecNumber>
    </recommendedName>
    <alternativeName>
        <fullName evidence="11">Cell elongation protein RodA</fullName>
    </alternativeName>
    <alternativeName>
        <fullName evidence="11">Cell wall polymerase</fullName>
    </alternativeName>
    <alternativeName>
        <fullName evidence="11">Peptidoglycan polymerase</fullName>
        <shortName evidence="11">PG polymerase</shortName>
    </alternativeName>
</protein>
<dbReference type="GO" id="GO:0009252">
    <property type="term" value="P:peptidoglycan biosynthetic process"/>
    <property type="evidence" value="ECO:0007669"/>
    <property type="project" value="UniProtKB-UniRule"/>
</dbReference>
<feature type="transmembrane region" description="Helical" evidence="11">
    <location>
        <begin position="56"/>
        <end position="72"/>
    </location>
</feature>
<dbReference type="GO" id="GO:0071555">
    <property type="term" value="P:cell wall organization"/>
    <property type="evidence" value="ECO:0007669"/>
    <property type="project" value="UniProtKB-KW"/>
</dbReference>
<dbReference type="OrthoDB" id="9768187at2"/>
<evidence type="ECO:0000256" key="10">
    <source>
        <dbReference type="ARBA" id="ARBA00023316"/>
    </source>
</evidence>
<dbReference type="HAMAP" id="MF_02079">
    <property type="entry name" value="PGT_RodA"/>
    <property type="match status" value="1"/>
</dbReference>
<dbReference type="GO" id="GO:0015648">
    <property type="term" value="F:lipid-linked peptidoglycan transporter activity"/>
    <property type="evidence" value="ECO:0007669"/>
    <property type="project" value="TreeGrafter"/>
</dbReference>
<comment type="similarity">
    <text evidence="11">Belongs to the SEDS family. MrdB/RodA subfamily.</text>
</comment>
<evidence type="ECO:0000256" key="1">
    <source>
        <dbReference type="ARBA" id="ARBA00004141"/>
    </source>
</evidence>
<feature type="transmembrane region" description="Helical" evidence="11">
    <location>
        <begin position="84"/>
        <end position="105"/>
    </location>
</feature>
<keyword evidence="13" id="KW-1185">Reference proteome</keyword>
<dbReference type="HOGENOM" id="CLU_029243_2_1_5"/>